<keyword evidence="4" id="KW-1185">Reference proteome</keyword>
<evidence type="ECO:0000313" key="4">
    <source>
        <dbReference type="Proteomes" id="UP000317881"/>
    </source>
</evidence>
<dbReference type="SUPFAM" id="SSF53850">
    <property type="entry name" value="Periplasmic binding protein-like II"/>
    <property type="match status" value="1"/>
</dbReference>
<feature type="signal peptide" evidence="2">
    <location>
        <begin position="1"/>
        <end position="28"/>
    </location>
</feature>
<reference evidence="3 4" key="1">
    <citation type="submission" date="2019-06" db="EMBL/GenBank/DDBJ databases">
        <title>Whole genome shotgun sequence of Streptomyces spinoverrucosus NBRC 14228.</title>
        <authorList>
            <person name="Hosoyama A."/>
            <person name="Uohara A."/>
            <person name="Ohji S."/>
            <person name="Ichikawa N."/>
        </authorList>
    </citation>
    <scope>NUCLEOTIDE SEQUENCE [LARGE SCALE GENOMIC DNA]</scope>
    <source>
        <strain evidence="3 4">NBRC 14228</strain>
    </source>
</reference>
<proteinExistence type="predicted"/>
<dbReference type="AlphaFoldDB" id="A0A4Y3V8P9"/>
<feature type="chain" id="PRO_5021358805" evidence="2">
    <location>
        <begin position="29"/>
        <end position="367"/>
    </location>
</feature>
<evidence type="ECO:0000256" key="2">
    <source>
        <dbReference type="SAM" id="SignalP"/>
    </source>
</evidence>
<evidence type="ECO:0000256" key="1">
    <source>
        <dbReference type="ARBA" id="ARBA00022729"/>
    </source>
</evidence>
<dbReference type="PROSITE" id="PS51257">
    <property type="entry name" value="PROKAR_LIPOPROTEIN"/>
    <property type="match status" value="1"/>
</dbReference>
<dbReference type="Pfam" id="PF01547">
    <property type="entry name" value="SBP_bac_1"/>
    <property type="match status" value="1"/>
</dbReference>
<dbReference type="Gene3D" id="3.40.190.10">
    <property type="entry name" value="Periplasmic binding protein-like II"/>
    <property type="match status" value="2"/>
</dbReference>
<dbReference type="RefSeq" id="WP_141307433.1">
    <property type="nucleotide sequence ID" value="NZ_BJND01000006.1"/>
</dbReference>
<accession>A0A4Y3V8P9</accession>
<dbReference type="Proteomes" id="UP000317881">
    <property type="component" value="Unassembled WGS sequence"/>
</dbReference>
<gene>
    <name evidence="3" type="ORF">SSP24_08790</name>
</gene>
<dbReference type="EMBL" id="BJND01000006">
    <property type="protein sequence ID" value="GEC03224.1"/>
    <property type="molecule type" value="Genomic_DNA"/>
</dbReference>
<name>A0A4Y3V8P9_9ACTN</name>
<protein>
    <submittedName>
        <fullName evidence="3">Iron ABC transporter substrate-binding protein</fullName>
    </submittedName>
</protein>
<comment type="caution">
    <text evidence="3">The sequence shown here is derived from an EMBL/GenBank/DDBJ whole genome shotgun (WGS) entry which is preliminary data.</text>
</comment>
<dbReference type="PANTHER" id="PTHR30006:SF2">
    <property type="entry name" value="ABC TRANSPORTER SUBSTRATE-BINDING PROTEIN"/>
    <property type="match status" value="1"/>
</dbReference>
<organism evidence="3 4">
    <name type="scientific">Streptomyces spinoverrucosus</name>
    <dbReference type="NCBI Taxonomy" id="284043"/>
    <lineage>
        <taxon>Bacteria</taxon>
        <taxon>Bacillati</taxon>
        <taxon>Actinomycetota</taxon>
        <taxon>Actinomycetes</taxon>
        <taxon>Kitasatosporales</taxon>
        <taxon>Streptomycetaceae</taxon>
        <taxon>Streptomyces</taxon>
    </lineage>
</organism>
<keyword evidence="1 2" id="KW-0732">Signal</keyword>
<dbReference type="OrthoDB" id="366726at2"/>
<evidence type="ECO:0000313" key="3">
    <source>
        <dbReference type="EMBL" id="GEC03224.1"/>
    </source>
</evidence>
<dbReference type="PANTHER" id="PTHR30006">
    <property type="entry name" value="THIAMINE-BINDING PERIPLASMIC PROTEIN-RELATED"/>
    <property type="match status" value="1"/>
</dbReference>
<dbReference type="InterPro" id="IPR006059">
    <property type="entry name" value="SBP"/>
</dbReference>
<sequence>MRQGALTAGLLTAGLLLTGCGTSPTTTAAGSAPDTNPYAAYEKLTGEERTTKLLADAKSEGGVLDLYTSNTDIQDLVDGFQKAYPGIKVHAFRANSETVLQRALQENQAGKPQNDVIDTNDLELRALDAQHLLHPYDGPAKAGLKDSAKNLGGWTAERFNAFVVGWNTNEVKKGEEPRDFTDFADPKWKGRLSVEVGDWDWYASMHTYLTEEKGMSSSAVDDLFKKIAANVKVTKGHTVQGELLSAGQFAVALSVYSHTVDKATDKGAPVAWRPAVEPVILRPNGVGLMARPRHPATALLWTDWVLSEGQKIIAESLRIPAAKDVPGFKDPIPVGTGTYSLSKTAETDHQKWNAAYDALLRGVRAAG</sequence>